<dbReference type="Proteomes" id="UP000314294">
    <property type="component" value="Unassembled WGS sequence"/>
</dbReference>
<sequence>MEHGPSPPQQDLKGGGEAECQCSLQASHSILVLLPLSCELLAGRFRAAEEPAEQRQQIKWVKDAPGASPLLLKKTLLCYFNMLQSGLWEHTSLAPLSGGPGGVEGCVSPLLGESVNRPGGFLTHWDDGRAEEDQNR</sequence>
<keyword evidence="2" id="KW-1185">Reference proteome</keyword>
<dbReference type="EMBL" id="SRLO01000082">
    <property type="protein sequence ID" value="TNN77496.1"/>
    <property type="molecule type" value="Genomic_DNA"/>
</dbReference>
<protein>
    <submittedName>
        <fullName evidence="1">Uncharacterized protein</fullName>
    </submittedName>
</protein>
<evidence type="ECO:0000313" key="1">
    <source>
        <dbReference type="EMBL" id="TNN77496.1"/>
    </source>
</evidence>
<accession>A0A4Z2IHU0</accession>
<comment type="caution">
    <text evidence="1">The sequence shown here is derived from an EMBL/GenBank/DDBJ whole genome shotgun (WGS) entry which is preliminary data.</text>
</comment>
<proteinExistence type="predicted"/>
<dbReference type="AlphaFoldDB" id="A0A4Z2IHU0"/>
<organism evidence="1 2">
    <name type="scientific">Liparis tanakae</name>
    <name type="common">Tanaka's snailfish</name>
    <dbReference type="NCBI Taxonomy" id="230148"/>
    <lineage>
        <taxon>Eukaryota</taxon>
        <taxon>Metazoa</taxon>
        <taxon>Chordata</taxon>
        <taxon>Craniata</taxon>
        <taxon>Vertebrata</taxon>
        <taxon>Euteleostomi</taxon>
        <taxon>Actinopterygii</taxon>
        <taxon>Neopterygii</taxon>
        <taxon>Teleostei</taxon>
        <taxon>Neoteleostei</taxon>
        <taxon>Acanthomorphata</taxon>
        <taxon>Eupercaria</taxon>
        <taxon>Perciformes</taxon>
        <taxon>Cottioidei</taxon>
        <taxon>Cottales</taxon>
        <taxon>Liparidae</taxon>
        <taxon>Liparis</taxon>
    </lineage>
</organism>
<name>A0A4Z2IHU0_9TELE</name>
<evidence type="ECO:0000313" key="2">
    <source>
        <dbReference type="Proteomes" id="UP000314294"/>
    </source>
</evidence>
<gene>
    <name evidence="1" type="ORF">EYF80_012310</name>
</gene>
<reference evidence="1 2" key="1">
    <citation type="submission" date="2019-03" db="EMBL/GenBank/DDBJ databases">
        <title>First draft genome of Liparis tanakae, snailfish: a comprehensive survey of snailfish specific genes.</title>
        <authorList>
            <person name="Kim W."/>
            <person name="Song I."/>
            <person name="Jeong J.-H."/>
            <person name="Kim D."/>
            <person name="Kim S."/>
            <person name="Ryu S."/>
            <person name="Song J.Y."/>
            <person name="Lee S.K."/>
        </authorList>
    </citation>
    <scope>NUCLEOTIDE SEQUENCE [LARGE SCALE GENOMIC DNA]</scope>
    <source>
        <tissue evidence="1">Muscle</tissue>
    </source>
</reference>